<comment type="caution">
    <text evidence="2">The sequence shown here is derived from an EMBL/GenBank/DDBJ whole genome shotgun (WGS) entry which is preliminary data.</text>
</comment>
<evidence type="ECO:0000313" key="2">
    <source>
        <dbReference type="EMBL" id="MBB5431393.1"/>
    </source>
</evidence>
<feature type="region of interest" description="Disordered" evidence="1">
    <location>
        <begin position="1"/>
        <end position="28"/>
    </location>
</feature>
<dbReference type="Proteomes" id="UP000572635">
    <property type="component" value="Unassembled WGS sequence"/>
</dbReference>
<protein>
    <submittedName>
        <fullName evidence="2">Uncharacterized protein with GYD domain</fullName>
    </submittedName>
</protein>
<evidence type="ECO:0000256" key="1">
    <source>
        <dbReference type="SAM" id="MobiDB-lite"/>
    </source>
</evidence>
<reference evidence="2 3" key="1">
    <citation type="submission" date="2020-08" db="EMBL/GenBank/DDBJ databases">
        <title>Sequencing the genomes of 1000 actinobacteria strains.</title>
        <authorList>
            <person name="Klenk H.-P."/>
        </authorList>
    </citation>
    <scope>NUCLEOTIDE SEQUENCE [LARGE SCALE GENOMIC DNA]</scope>
    <source>
        <strain evidence="2 3">DSM 44551</strain>
    </source>
</reference>
<keyword evidence="3" id="KW-1185">Reference proteome</keyword>
<name>A0A7W8VCX1_9ACTN</name>
<proteinExistence type="predicted"/>
<organism evidence="2 3">
    <name type="scientific">Nocardiopsis composta</name>
    <dbReference type="NCBI Taxonomy" id="157465"/>
    <lineage>
        <taxon>Bacteria</taxon>
        <taxon>Bacillati</taxon>
        <taxon>Actinomycetota</taxon>
        <taxon>Actinomycetes</taxon>
        <taxon>Streptosporangiales</taxon>
        <taxon>Nocardiopsidaceae</taxon>
        <taxon>Nocardiopsis</taxon>
    </lineage>
</organism>
<dbReference type="RefSeq" id="WP_184391028.1">
    <property type="nucleotide sequence ID" value="NZ_JACHDB010000001.1"/>
</dbReference>
<accession>A0A7W8VCX1</accession>
<dbReference type="AlphaFoldDB" id="A0A7W8VCX1"/>
<gene>
    <name evidence="2" type="ORF">HDA36_001477</name>
</gene>
<dbReference type="EMBL" id="JACHDB010000001">
    <property type="protein sequence ID" value="MBB5431393.1"/>
    <property type="molecule type" value="Genomic_DNA"/>
</dbReference>
<sequence>MSPLRRWMNRRSRPSAGGPAAPGPLPEADRQAVVVEASAHLDAAGITLRAAHEALDAYWESGSRFDYRVYRKLTADAAQSLHRSGARLAATQRGSR</sequence>
<evidence type="ECO:0000313" key="3">
    <source>
        <dbReference type="Proteomes" id="UP000572635"/>
    </source>
</evidence>